<gene>
    <name evidence="5" type="ORF">CCMA1212_008699</name>
</gene>
<dbReference type="Proteomes" id="UP001642720">
    <property type="component" value="Unassembled WGS sequence"/>
</dbReference>
<reference evidence="5 6" key="1">
    <citation type="submission" date="2018-01" db="EMBL/GenBank/DDBJ databases">
        <title>Genome characterization of the sugarcane-associated fungus Trichoderma ghanense CCMA-1212 and their application in lignocelulose bioconversion.</title>
        <authorList>
            <person name="Steindorff A.S."/>
            <person name="Mendes T.D."/>
            <person name="Vilela E.S.D."/>
            <person name="Rodrigues D.S."/>
            <person name="Formighieri E.F."/>
            <person name="Melo I.S."/>
            <person name="Favaro L.C.L."/>
        </authorList>
    </citation>
    <scope>NUCLEOTIDE SEQUENCE [LARGE SCALE GENOMIC DNA]</scope>
    <source>
        <strain evidence="5 6">CCMA-1212</strain>
    </source>
</reference>
<evidence type="ECO:0000313" key="5">
    <source>
        <dbReference type="EMBL" id="TFA99388.1"/>
    </source>
</evidence>
<evidence type="ECO:0000259" key="4">
    <source>
        <dbReference type="Pfam" id="PF12828"/>
    </source>
</evidence>
<dbReference type="InterPro" id="IPR024554">
    <property type="entry name" value="LEC1-like_C"/>
</dbReference>
<dbReference type="Pfam" id="PF12825">
    <property type="entry name" value="DUF3818"/>
    <property type="match status" value="1"/>
</dbReference>
<evidence type="ECO:0000259" key="3">
    <source>
        <dbReference type="Pfam" id="PF12825"/>
    </source>
</evidence>
<proteinExistence type="predicted"/>
<feature type="domain" description="PX" evidence="3">
    <location>
        <begin position="256"/>
        <end position="441"/>
    </location>
</feature>
<dbReference type="GeneID" id="300580266"/>
<evidence type="ECO:0000256" key="2">
    <source>
        <dbReference type="SAM" id="MobiDB-lite"/>
    </source>
</evidence>
<dbReference type="PANTHER" id="PTHR47185">
    <property type="entry name" value="PX DOMAIN-CONTAINING PROTEIN YPR097W"/>
    <property type="match status" value="1"/>
</dbReference>
<dbReference type="Pfam" id="PF12828">
    <property type="entry name" value="PXB"/>
    <property type="match status" value="1"/>
</dbReference>
<dbReference type="InterPro" id="IPR024555">
    <property type="entry name" value="PX-associated"/>
</dbReference>
<accession>A0ABY2GUK4</accession>
<dbReference type="InterPro" id="IPR047168">
    <property type="entry name" value="LEC1-like"/>
</dbReference>
<keyword evidence="6" id="KW-1185">Reference proteome</keyword>
<feature type="region of interest" description="Disordered" evidence="2">
    <location>
        <begin position="739"/>
        <end position="767"/>
    </location>
</feature>
<keyword evidence="1" id="KW-0175">Coiled coil</keyword>
<feature type="region of interest" description="Disordered" evidence="2">
    <location>
        <begin position="1"/>
        <end position="25"/>
    </location>
</feature>
<dbReference type="PANTHER" id="PTHR47185:SF2">
    <property type="entry name" value="FUNGAL PROTEIN"/>
    <property type="match status" value="1"/>
</dbReference>
<protein>
    <recommendedName>
        <fullName evidence="7">PX domain-containing protein</fullName>
    </recommendedName>
</protein>
<comment type="caution">
    <text evidence="5">The sequence shown here is derived from an EMBL/GenBank/DDBJ whole genome shotgun (WGS) entry which is preliminary data.</text>
</comment>
<name>A0ABY2GUK4_9HYPO</name>
<evidence type="ECO:0000256" key="1">
    <source>
        <dbReference type="SAM" id="Coils"/>
    </source>
</evidence>
<feature type="region of interest" description="Disordered" evidence="2">
    <location>
        <begin position="530"/>
        <end position="557"/>
    </location>
</feature>
<feature type="coiled-coil region" evidence="1">
    <location>
        <begin position="620"/>
        <end position="647"/>
    </location>
</feature>
<evidence type="ECO:0008006" key="7">
    <source>
        <dbReference type="Google" id="ProtNLM"/>
    </source>
</evidence>
<evidence type="ECO:0000313" key="6">
    <source>
        <dbReference type="Proteomes" id="UP001642720"/>
    </source>
</evidence>
<dbReference type="RefSeq" id="XP_073555590.1">
    <property type="nucleotide sequence ID" value="XM_073705816.1"/>
</dbReference>
<feature type="domain" description="PX-associated" evidence="4">
    <location>
        <begin position="30"/>
        <end position="201"/>
    </location>
</feature>
<dbReference type="EMBL" id="PPTA01000014">
    <property type="protein sequence ID" value="TFA99388.1"/>
    <property type="molecule type" value="Genomic_DNA"/>
</dbReference>
<organism evidence="5 6">
    <name type="scientific">Trichoderma ghanense</name>
    <dbReference type="NCBI Taxonomy" id="65468"/>
    <lineage>
        <taxon>Eukaryota</taxon>
        <taxon>Fungi</taxon>
        <taxon>Dikarya</taxon>
        <taxon>Ascomycota</taxon>
        <taxon>Pezizomycotina</taxon>
        <taxon>Sordariomycetes</taxon>
        <taxon>Hypocreomycetidae</taxon>
        <taxon>Hypocreales</taxon>
        <taxon>Hypocreaceae</taxon>
        <taxon>Trichoderma</taxon>
    </lineage>
</organism>
<sequence>MESTPASETASIPASSSSSSSAAAAAAAAHTLTKRQTHALFDILTHHETYAEIEGFKAPDAVTGYGFPFARTTTAVATGNGSGQVTPRAKTPASSSFWRVRGRWNVEDKAEAEAAEEIDKAKDEEEESSSTSPLLHLMLTRLVLPLPGVRDLPAEFWNVRAQGLLARFAEAELSESFDKGALGTRKTLATGASSVLEMVGRGILGGVERAGGDVERKMKKKKKATKEREYDESKAEDLERAFGDLLEEWAYGDLMERVSEHVTETEDLESFSPAMKAALDYAIINIATFAHHIFTVSPEGQDLLKLIENINTLIPYKMIKQTLRIGNAATMISGMMRLMLAKLSVTSLTNWVGLTASADDGMNLLQRIISLALSWDASEFRKTVDRIEKMKGDGALPEDVLEAVRRHVGLPRGEHLSAREASLRDNKSIVVAILEGGDEKLVEGLTDEQHALCLEYYAALLSVHDREAITSVLCRQPPDLFTQAVKDVVSAYEPMIRIVHSRIDIRFYLEAVQSFLSDLIRVSRLGKGKSCNNNNNNKKRDDGEGTASSKEDDVDGEDDVVAGASVEDYVVLLRKHRGMLYKWVHDFARNCPEVWKEFPAWGQVIATRFRKPDVEEEKDNDDERKARTRMEERLNELFESLDGAAKEDVLRAVDRHAEYLASITELSQRRLQAVLDAAACLSTDSCTPVRTKDAEPGMYLSQWQSLLDSTKITPSSKQGPPRRGEDVKYVSTMGKLGFGGRASKRRRRGGRNAGEEREEEEEVKEMKAPDVSLVVDALGDAFRDVIRQRGREIDLVGA</sequence>